<feature type="signal peptide" evidence="2">
    <location>
        <begin position="1"/>
        <end position="18"/>
    </location>
</feature>
<sequence length="1466" mass="143582">MAIRWVAALSLLLTVVTADSTFYPNLTVTSSTTALVGDFIAQGLGATTGNRTVTSATFSTSSTILSNSPSTSTSSSSVVTTSSSSSTPTPSSSSATATISSVSSPSISSTLTQLANIGTTDTANSTSIEDAARVGDTSTLTASGEALSSPSQTLQNTTTQASVIASSSSSATPTLVCSPDYDGWFGLNVSVVAAPVSSRFVKRAALLFTLNEGVLTSNGGLTAYFDATGALNIDNSIPNDARHTNDWCVMTPNVLAVGNQTVFFRSGANILDRSLTASDIAIKLEAVPQAALSTASTISSASAPTASVVSNSTASANGTGTAVPESTATSPSNSTTFPNSTSGPLSQCFNDIQSWSSASSSWFTATGSAQVSTSVSLKIYSSDSTVAYPTSAYTTLCDGFPRVSGKPIISVVTSTQSYTITSAPNYTMPRPTCGLDSIQCSEFWTSYSSCSNSSAYFIGAGLPVTTGPCAAVLGSTLCQNPFPVTKSSNSSGFCAIAADGVRLHYWPVTTVSGDLCNRTGITIKPTGPAPTAVVRGITITSPMIAVEIDSLSLLAEGLTEYQNVTQSKFDVMITLPEDQLYSGQPANHIVLNSFSFNYNDLNPGQVPWSAWTRQGEYVQRCGGYSLTRTDINPLCNHVFVDNYSPVLAAMTQVAELAPGWEDCYPLFGLWDPPTALTPVQSVIAPSAAPAAPSSTTTIAPKTSTQAPVVVTTTAVPAQAPTSAVNTPTAAPVQATSSAAAVVPASTATNADRPGQPIASSEQAQSSQQPQADSSTNVAPTSAAAQSTQLAADPQPQSSATLVAGSTLEPGSSAVVVGSTTFTALPGTSGIAVIAGGTTSTIVPVAASSAAPAVGVTPSVIAANPAPASSATVIAGQTLVPGSSAVVVGSTTFSALPSGSGVAVVANGQTSTVVPSTAGSGSEPSVVAVGSGGAAASSATVIAGQTLVAGSSAVVVGSTTFSALPSGSGVAVVADGQTSTIVPSSAASGAAAIAAGPSVVAVSSQSAGASSATILAGQTLAAGSSAVIVGSTTFTALPSGSGVAVIANGQTSTIAASAIATATGSNNALPSVVAAGSSGSGSSSVTVINGQTLAAGSSAVVVGSTTFTALPGSSGVEIIANGKTSTISPSTAGSAAGILPSVVAVGPSGPAVSTVALPQGSAESGPVTLADGQVITVAPAAASSTVITVAGANGPLTLTLNPSAVAISGQTLSAGQSIIIGGKVFSINSAGQVVDVHSDTIATGSVPGVMVVDGTTLQAAHAAQTINGEVFSVDPKGNLLLIAGSKTLTVSPQGSAIVVDGTTISQGSEPVTVGGEVFSVNAQGQLIAVSTSTIAHLPSASAIVIDGTTLAAGGEAKTINGDVFSVTPDGHLVQVLGDGDPIAGLAGMIASIVGGSGAMKDGLSTIQATSTEVDSALLTSAVAGLGSGSSTVQGASAPTSTHSGADAIAWHSKWWCIFAAAAIALYL</sequence>
<accession>A0A1V8SLE5</accession>
<organism evidence="3 4">
    <name type="scientific">Cryoendolithus antarcticus</name>
    <dbReference type="NCBI Taxonomy" id="1507870"/>
    <lineage>
        <taxon>Eukaryota</taxon>
        <taxon>Fungi</taxon>
        <taxon>Dikarya</taxon>
        <taxon>Ascomycota</taxon>
        <taxon>Pezizomycotina</taxon>
        <taxon>Dothideomycetes</taxon>
        <taxon>Dothideomycetidae</taxon>
        <taxon>Cladosporiales</taxon>
        <taxon>Cladosporiaceae</taxon>
        <taxon>Cryoendolithus</taxon>
    </lineage>
</organism>
<evidence type="ECO:0000256" key="1">
    <source>
        <dbReference type="SAM" id="MobiDB-lite"/>
    </source>
</evidence>
<feature type="compositionally biased region" description="Low complexity" evidence="1">
    <location>
        <begin position="755"/>
        <end position="791"/>
    </location>
</feature>
<protein>
    <recommendedName>
        <fullName evidence="5">VWFD domain-containing protein</fullName>
    </recommendedName>
</protein>
<dbReference type="InParanoid" id="A0A1V8SLE5"/>
<reference evidence="4" key="1">
    <citation type="submission" date="2017-03" db="EMBL/GenBank/DDBJ databases">
        <title>Genomes of endolithic fungi from Antarctica.</title>
        <authorList>
            <person name="Coleine C."/>
            <person name="Masonjones S."/>
            <person name="Stajich J.E."/>
        </authorList>
    </citation>
    <scope>NUCLEOTIDE SEQUENCE [LARGE SCALE GENOMIC DNA]</scope>
    <source>
        <strain evidence="4">CCFEE 5527</strain>
    </source>
</reference>
<dbReference type="PANTHER" id="PTHR24216">
    <property type="entry name" value="PAXILLIN-RELATED"/>
    <property type="match status" value="1"/>
</dbReference>
<evidence type="ECO:0000313" key="3">
    <source>
        <dbReference type="EMBL" id="OQN99984.1"/>
    </source>
</evidence>
<feature type="region of interest" description="Disordered" evidence="1">
    <location>
        <begin position="61"/>
        <end position="98"/>
    </location>
</feature>
<dbReference type="Proteomes" id="UP000192596">
    <property type="component" value="Unassembled WGS sequence"/>
</dbReference>
<feature type="region of interest" description="Disordered" evidence="1">
    <location>
        <begin position="310"/>
        <end position="342"/>
    </location>
</feature>
<gene>
    <name evidence="3" type="ORF">B0A48_14189</name>
</gene>
<evidence type="ECO:0000256" key="2">
    <source>
        <dbReference type="SAM" id="SignalP"/>
    </source>
</evidence>
<feature type="region of interest" description="Disordered" evidence="1">
    <location>
        <begin position="743"/>
        <end position="799"/>
    </location>
</feature>
<dbReference type="STRING" id="1507870.A0A1V8SLE5"/>
<feature type="chain" id="PRO_5013229555" description="VWFD domain-containing protein" evidence="2">
    <location>
        <begin position="19"/>
        <end position="1466"/>
    </location>
</feature>
<evidence type="ECO:0000313" key="4">
    <source>
        <dbReference type="Proteomes" id="UP000192596"/>
    </source>
</evidence>
<feature type="compositionally biased region" description="Low complexity" evidence="1">
    <location>
        <begin position="326"/>
        <end position="342"/>
    </location>
</feature>
<keyword evidence="4" id="KW-1185">Reference proteome</keyword>
<keyword evidence="2" id="KW-0732">Signal</keyword>
<dbReference type="PANTHER" id="PTHR24216:SF65">
    <property type="entry name" value="PAXILLIN-LIKE PROTEIN 1"/>
    <property type="match status" value="1"/>
</dbReference>
<dbReference type="EMBL" id="NAJO01000037">
    <property type="protein sequence ID" value="OQN99984.1"/>
    <property type="molecule type" value="Genomic_DNA"/>
</dbReference>
<proteinExistence type="predicted"/>
<name>A0A1V8SLE5_9PEZI</name>
<dbReference type="OrthoDB" id="3944128at2759"/>
<comment type="caution">
    <text evidence="3">The sequence shown here is derived from an EMBL/GenBank/DDBJ whole genome shotgun (WGS) entry which is preliminary data.</text>
</comment>
<evidence type="ECO:0008006" key="5">
    <source>
        <dbReference type="Google" id="ProtNLM"/>
    </source>
</evidence>